<evidence type="ECO:0000313" key="2">
    <source>
        <dbReference type="Proteomes" id="UP001162501"/>
    </source>
</evidence>
<dbReference type="Proteomes" id="UP001162501">
    <property type="component" value="Chromosome 12"/>
</dbReference>
<reference evidence="1" key="1">
    <citation type="submission" date="2023-05" db="EMBL/GenBank/DDBJ databases">
        <authorList>
            <consortium name="ELIXIR-Norway"/>
        </authorList>
    </citation>
    <scope>NUCLEOTIDE SEQUENCE</scope>
</reference>
<evidence type="ECO:0000313" key="1">
    <source>
        <dbReference type="EMBL" id="CAM9560017.1"/>
    </source>
</evidence>
<proteinExistence type="predicted"/>
<organism evidence="1 2">
    <name type="scientific">Rangifer tarandus platyrhynchus</name>
    <name type="common">Svalbard reindeer</name>
    <dbReference type="NCBI Taxonomy" id="3082113"/>
    <lineage>
        <taxon>Eukaryota</taxon>
        <taxon>Metazoa</taxon>
        <taxon>Chordata</taxon>
        <taxon>Craniata</taxon>
        <taxon>Vertebrata</taxon>
        <taxon>Euteleostomi</taxon>
        <taxon>Mammalia</taxon>
        <taxon>Eutheria</taxon>
        <taxon>Laurasiatheria</taxon>
        <taxon>Artiodactyla</taxon>
        <taxon>Ruminantia</taxon>
        <taxon>Pecora</taxon>
        <taxon>Cervidae</taxon>
        <taxon>Odocoileinae</taxon>
        <taxon>Rangifer</taxon>
    </lineage>
</organism>
<accession>A0AC59YCF8</accession>
<protein>
    <submittedName>
        <fullName evidence="1">Uncharacterized protein</fullName>
    </submittedName>
</protein>
<gene>
    <name evidence="1" type="ORF">MRATA1EN22A_LOCUS4245</name>
</gene>
<reference evidence="1" key="2">
    <citation type="submission" date="2025-03" db="EMBL/GenBank/DDBJ databases">
        <authorList>
            <consortium name="ELIXIR-Norway"/>
            <consortium name="Elixir Norway"/>
        </authorList>
    </citation>
    <scope>NUCLEOTIDE SEQUENCE</scope>
</reference>
<dbReference type="EMBL" id="OX596096">
    <property type="protein sequence ID" value="CAM9560017.1"/>
    <property type="molecule type" value="Genomic_DNA"/>
</dbReference>
<name>A0AC59YCF8_RANTA</name>
<sequence length="113" mass="12299">MVYMYHSFLIHSSADGHLGCFHVLAIINSAAMNIGVHVSLSDLVSLVCMPRSGIAGSHGSSISSFLRNLHTVFHSGCTNLHSHQQCKRVPFSPHPLQHLLLVDFWIAAILTGV</sequence>